<keyword evidence="2" id="KW-1185">Reference proteome</keyword>
<proteinExistence type="predicted"/>
<evidence type="ECO:0000313" key="2">
    <source>
        <dbReference type="Proteomes" id="UP001195903"/>
    </source>
</evidence>
<evidence type="ECO:0000313" key="1">
    <source>
        <dbReference type="EMBL" id="MBT1446396.1"/>
    </source>
</evidence>
<dbReference type="RefSeq" id="WP_214508596.1">
    <property type="nucleotide sequence ID" value="NZ_JAHEPS010000011.1"/>
</dbReference>
<comment type="caution">
    <text evidence="1">The sequence shown here is derived from an EMBL/GenBank/DDBJ whole genome shotgun (WGS) entry which is preliminary data.</text>
</comment>
<dbReference type="Proteomes" id="UP001195903">
    <property type="component" value="Unassembled WGS sequence"/>
</dbReference>
<reference evidence="1 2" key="1">
    <citation type="submission" date="2021-05" db="EMBL/GenBank/DDBJ databases">
        <title>Shewanella sp. JM162201.</title>
        <authorList>
            <person name="Xu S."/>
            <person name="Li A."/>
        </authorList>
    </citation>
    <scope>NUCLEOTIDE SEQUENCE [LARGE SCALE GENOMIC DNA]</scope>
    <source>
        <strain evidence="1 2">JM162201</strain>
    </source>
</reference>
<name>A0ABS5V9H9_9GAMM</name>
<dbReference type="EMBL" id="JAHEPS010000011">
    <property type="protein sequence ID" value="MBT1446396.1"/>
    <property type="molecule type" value="Genomic_DNA"/>
</dbReference>
<protein>
    <submittedName>
        <fullName evidence="1">DUF1439 domain-containing protein</fullName>
    </submittedName>
</protein>
<gene>
    <name evidence="1" type="ORF">KJI95_18025</name>
</gene>
<sequence>MIRLLLIGACVLLSGCISQYSISEREMESYLNREIGLEIKDKSGPLGARLSVNQVEVTLGHKPDTMAVKATSLAELKTPLVPLRATVTATFEAKPWYDKNAHGVYLRGLELVSLESSPPELKQLLTGVTPELMRAVRTYLESQPVYVLDTRDKAQGKLAEMTEKITVKPGKLVLEFN</sequence>
<dbReference type="Gene3D" id="3.15.10.40">
    <property type="entry name" value="Uncharacterised protein PF07273, DUF1439"/>
    <property type="match status" value="1"/>
</dbReference>
<dbReference type="PROSITE" id="PS51257">
    <property type="entry name" value="PROKAR_LIPOPROTEIN"/>
    <property type="match status" value="1"/>
</dbReference>
<dbReference type="Pfam" id="PF07273">
    <property type="entry name" value="DUF1439"/>
    <property type="match status" value="1"/>
</dbReference>
<accession>A0ABS5V9H9</accession>
<dbReference type="InterPro" id="IPR010835">
    <property type="entry name" value="DUF1439"/>
</dbReference>
<organism evidence="1 2">
    <name type="scientific">Shewanella jiangmenensis</name>
    <dbReference type="NCBI Taxonomy" id="2837387"/>
    <lineage>
        <taxon>Bacteria</taxon>
        <taxon>Pseudomonadati</taxon>
        <taxon>Pseudomonadota</taxon>
        <taxon>Gammaproteobacteria</taxon>
        <taxon>Alteromonadales</taxon>
        <taxon>Shewanellaceae</taxon>
        <taxon>Shewanella</taxon>
    </lineage>
</organism>